<accession>A0A9J7AWW6</accession>
<dbReference type="AlphaFoldDB" id="A0A9J7AWW6"/>
<dbReference type="PROSITE" id="PS00061">
    <property type="entry name" value="ADH_SHORT"/>
    <property type="match status" value="1"/>
</dbReference>
<dbReference type="PRINTS" id="PR00081">
    <property type="entry name" value="GDHRDH"/>
</dbReference>
<dbReference type="CDD" id="cd05233">
    <property type="entry name" value="SDR_c"/>
    <property type="match status" value="1"/>
</dbReference>
<dbReference type="SUPFAM" id="SSF51735">
    <property type="entry name" value="NAD(P)-binding Rossmann-fold domains"/>
    <property type="match status" value="1"/>
</dbReference>
<evidence type="ECO:0000313" key="3">
    <source>
        <dbReference type="EMBL" id="UUX49941.1"/>
    </source>
</evidence>
<organism evidence="3 4">
    <name type="scientific">Nisaea acidiphila</name>
    <dbReference type="NCBI Taxonomy" id="1862145"/>
    <lineage>
        <taxon>Bacteria</taxon>
        <taxon>Pseudomonadati</taxon>
        <taxon>Pseudomonadota</taxon>
        <taxon>Alphaproteobacteria</taxon>
        <taxon>Rhodospirillales</taxon>
        <taxon>Thalassobaculaceae</taxon>
        <taxon>Nisaea</taxon>
    </lineage>
</organism>
<dbReference type="EMBL" id="CP102480">
    <property type="protein sequence ID" value="UUX49941.1"/>
    <property type="molecule type" value="Genomic_DNA"/>
</dbReference>
<dbReference type="InterPro" id="IPR036291">
    <property type="entry name" value="NAD(P)-bd_dom_sf"/>
</dbReference>
<dbReference type="InterPro" id="IPR020904">
    <property type="entry name" value="Sc_DH/Rdtase_CS"/>
</dbReference>
<dbReference type="PANTHER" id="PTHR43639:SF1">
    <property type="entry name" value="SHORT-CHAIN DEHYDROGENASE_REDUCTASE FAMILY PROTEIN"/>
    <property type="match status" value="1"/>
</dbReference>
<evidence type="ECO:0000313" key="4">
    <source>
        <dbReference type="Proteomes" id="UP001060336"/>
    </source>
</evidence>
<protein>
    <submittedName>
        <fullName evidence="3">SDR family oxidoreductase</fullName>
    </submittedName>
</protein>
<keyword evidence="2" id="KW-0560">Oxidoreductase</keyword>
<keyword evidence="4" id="KW-1185">Reference proteome</keyword>
<dbReference type="Proteomes" id="UP001060336">
    <property type="component" value="Chromosome"/>
</dbReference>
<evidence type="ECO:0000256" key="1">
    <source>
        <dbReference type="ARBA" id="ARBA00006484"/>
    </source>
</evidence>
<dbReference type="GO" id="GO:0016491">
    <property type="term" value="F:oxidoreductase activity"/>
    <property type="evidence" value="ECO:0007669"/>
    <property type="project" value="UniProtKB-KW"/>
</dbReference>
<dbReference type="Pfam" id="PF13561">
    <property type="entry name" value="adh_short_C2"/>
    <property type="match status" value="1"/>
</dbReference>
<reference evidence="3" key="1">
    <citation type="submission" date="2022-08" db="EMBL/GenBank/DDBJ databases">
        <title>Nisaea acidiphila sp. nov., isolated from a marine algal debris and emended description of the genus Nisaea Urios et al. 2008.</title>
        <authorList>
            <person name="Kwon K."/>
        </authorList>
    </citation>
    <scope>NUCLEOTIDE SEQUENCE</scope>
    <source>
        <strain evidence="3">MEBiC11861</strain>
    </source>
</reference>
<sequence>MAAYATRYPDLEGKAVFVSGGATGIGAAIVEAFCWQGAHTYFVDIDVESAEALTASVAEKTGTSPFFHRCDVTDTQALRDAIERASEVTGALYALVNNAARDLRVPADEVTEDVWDDLVAINLKHQFFAAQTAYRLMAPSGCGSIINFGSIAPGQGVKNLSVYSSCKSAAFGLTRSLARDFGTAGVRVNSIIPGAILTPRQLRDWIDPDTKREIIERQCLKRAMQEDDVAEMVLFLASNASRGCTAQEFTVDGGNI</sequence>
<evidence type="ECO:0000256" key="2">
    <source>
        <dbReference type="ARBA" id="ARBA00023002"/>
    </source>
</evidence>
<dbReference type="PRINTS" id="PR00080">
    <property type="entry name" value="SDRFAMILY"/>
</dbReference>
<dbReference type="RefSeq" id="WP_257768864.1">
    <property type="nucleotide sequence ID" value="NZ_CP102480.1"/>
</dbReference>
<name>A0A9J7AWW6_9PROT</name>
<comment type="similarity">
    <text evidence="1">Belongs to the short-chain dehydrogenases/reductases (SDR) family.</text>
</comment>
<gene>
    <name evidence="3" type="ORF">NUH88_21450</name>
</gene>
<dbReference type="FunFam" id="3.40.50.720:FF:000084">
    <property type="entry name" value="Short-chain dehydrogenase reductase"/>
    <property type="match status" value="1"/>
</dbReference>
<dbReference type="Gene3D" id="3.40.50.720">
    <property type="entry name" value="NAD(P)-binding Rossmann-like Domain"/>
    <property type="match status" value="1"/>
</dbReference>
<dbReference type="KEGG" id="naci:NUH88_21450"/>
<proteinExistence type="inferred from homology"/>
<dbReference type="PANTHER" id="PTHR43639">
    <property type="entry name" value="OXIDOREDUCTASE, SHORT-CHAIN DEHYDROGENASE/REDUCTASE FAMILY (AFU_ORTHOLOGUE AFUA_5G02870)"/>
    <property type="match status" value="1"/>
</dbReference>
<dbReference type="InterPro" id="IPR002347">
    <property type="entry name" value="SDR_fam"/>
</dbReference>